<evidence type="ECO:0000259" key="3">
    <source>
        <dbReference type="PROSITE" id="PS50048"/>
    </source>
</evidence>
<name>A0A0C9XY44_9AGAR</name>
<dbReference type="GO" id="GO:0005634">
    <property type="term" value="C:nucleus"/>
    <property type="evidence" value="ECO:0007669"/>
    <property type="project" value="TreeGrafter"/>
</dbReference>
<dbReference type="GO" id="GO:0008270">
    <property type="term" value="F:zinc ion binding"/>
    <property type="evidence" value="ECO:0007669"/>
    <property type="project" value="InterPro"/>
</dbReference>
<dbReference type="PROSITE" id="PS00463">
    <property type="entry name" value="ZN2_CY6_FUNGAL_1"/>
    <property type="match status" value="1"/>
</dbReference>
<protein>
    <recommendedName>
        <fullName evidence="3">Zn(2)-C6 fungal-type domain-containing protein</fullName>
    </recommendedName>
</protein>
<reference evidence="5" key="2">
    <citation type="submission" date="2015-01" db="EMBL/GenBank/DDBJ databases">
        <title>Evolutionary Origins and Diversification of the Mycorrhizal Mutualists.</title>
        <authorList>
            <consortium name="DOE Joint Genome Institute"/>
            <consortium name="Mycorrhizal Genomics Consortium"/>
            <person name="Kohler A."/>
            <person name="Kuo A."/>
            <person name="Nagy L.G."/>
            <person name="Floudas D."/>
            <person name="Copeland A."/>
            <person name="Barry K.W."/>
            <person name="Cichocki N."/>
            <person name="Veneault-Fourrey C."/>
            <person name="LaButti K."/>
            <person name="Lindquist E.A."/>
            <person name="Lipzen A."/>
            <person name="Lundell T."/>
            <person name="Morin E."/>
            <person name="Murat C."/>
            <person name="Riley R."/>
            <person name="Ohm R."/>
            <person name="Sun H."/>
            <person name="Tunlid A."/>
            <person name="Henrissat B."/>
            <person name="Grigoriev I.V."/>
            <person name="Hibbett D.S."/>
            <person name="Martin F."/>
        </authorList>
    </citation>
    <scope>NUCLEOTIDE SEQUENCE [LARGE SCALE GENOMIC DNA]</scope>
    <source>
        <strain evidence="5">LaAM-08-1</strain>
    </source>
</reference>
<evidence type="ECO:0000256" key="1">
    <source>
        <dbReference type="ARBA" id="ARBA00023242"/>
    </source>
</evidence>
<evidence type="ECO:0000256" key="2">
    <source>
        <dbReference type="SAM" id="MobiDB-lite"/>
    </source>
</evidence>
<dbReference type="GO" id="GO:0045944">
    <property type="term" value="P:positive regulation of transcription by RNA polymerase II"/>
    <property type="evidence" value="ECO:0007669"/>
    <property type="project" value="TreeGrafter"/>
</dbReference>
<dbReference type="OrthoDB" id="5419315at2759"/>
<dbReference type="PANTHER" id="PTHR37534">
    <property type="entry name" value="TRANSCRIPTIONAL ACTIVATOR PROTEIN UGA3"/>
    <property type="match status" value="1"/>
</dbReference>
<keyword evidence="1" id="KW-0539">Nucleus</keyword>
<reference evidence="4 5" key="1">
    <citation type="submission" date="2014-04" db="EMBL/GenBank/DDBJ databases">
        <authorList>
            <consortium name="DOE Joint Genome Institute"/>
            <person name="Kuo A."/>
            <person name="Kohler A."/>
            <person name="Nagy L.G."/>
            <person name="Floudas D."/>
            <person name="Copeland A."/>
            <person name="Barry K.W."/>
            <person name="Cichocki N."/>
            <person name="Veneault-Fourrey C."/>
            <person name="LaButti K."/>
            <person name="Lindquist E.A."/>
            <person name="Lipzen A."/>
            <person name="Lundell T."/>
            <person name="Morin E."/>
            <person name="Murat C."/>
            <person name="Sun H."/>
            <person name="Tunlid A."/>
            <person name="Henrissat B."/>
            <person name="Grigoriev I.V."/>
            <person name="Hibbett D.S."/>
            <person name="Martin F."/>
            <person name="Nordberg H.P."/>
            <person name="Cantor M.N."/>
            <person name="Hua S.X."/>
        </authorList>
    </citation>
    <scope>NUCLEOTIDE SEQUENCE [LARGE SCALE GENOMIC DNA]</scope>
    <source>
        <strain evidence="4 5">LaAM-08-1</strain>
    </source>
</reference>
<dbReference type="AlphaFoldDB" id="A0A0C9XY44"/>
<feature type="region of interest" description="Disordered" evidence="2">
    <location>
        <begin position="84"/>
        <end position="141"/>
    </location>
</feature>
<organism evidence="4 5">
    <name type="scientific">Laccaria amethystina LaAM-08-1</name>
    <dbReference type="NCBI Taxonomy" id="1095629"/>
    <lineage>
        <taxon>Eukaryota</taxon>
        <taxon>Fungi</taxon>
        <taxon>Dikarya</taxon>
        <taxon>Basidiomycota</taxon>
        <taxon>Agaricomycotina</taxon>
        <taxon>Agaricomycetes</taxon>
        <taxon>Agaricomycetidae</taxon>
        <taxon>Agaricales</taxon>
        <taxon>Agaricineae</taxon>
        <taxon>Hydnangiaceae</taxon>
        <taxon>Laccaria</taxon>
    </lineage>
</organism>
<dbReference type="InterPro" id="IPR001138">
    <property type="entry name" value="Zn2Cys6_DnaBD"/>
</dbReference>
<dbReference type="PANTHER" id="PTHR37534:SF7">
    <property type="entry name" value="TRANSCRIPTIONAL ACTIVATOR PROTEIN UGA3"/>
    <property type="match status" value="1"/>
</dbReference>
<dbReference type="CDD" id="cd00067">
    <property type="entry name" value="GAL4"/>
    <property type="match status" value="1"/>
</dbReference>
<keyword evidence="5" id="KW-1185">Reference proteome</keyword>
<feature type="region of interest" description="Disordered" evidence="2">
    <location>
        <begin position="27"/>
        <end position="52"/>
    </location>
</feature>
<dbReference type="Pfam" id="PF00172">
    <property type="entry name" value="Zn_clus"/>
    <property type="match status" value="1"/>
</dbReference>
<sequence length="242" mass="27285">MADNISYSTTSQYLPHAQYYSTPHVNHGHVHAASSDPHTELAQRKRPKYTRSKTGCMTCRVKKIKCDETKPTCMRCTHGQRDCTWPEGIPTRKKSGVNRRDSADGRPSTADSSESSTPPTRDRTPPGRSNTEVHLLPSPRDQYIQSVNSELDPASPMTDRYPHTATSNTNTLPMTSNGHYDSRYVSPYTHAVHHHQHQPLRQPIASSYRSASSHQPVHHWQQSPELVEPYVSAVPVYSFVLF</sequence>
<gene>
    <name evidence="4" type="ORF">K443DRAFT_636731</name>
</gene>
<dbReference type="Gene3D" id="4.10.240.10">
    <property type="entry name" value="Zn(2)-C6 fungal-type DNA-binding domain"/>
    <property type="match status" value="1"/>
</dbReference>
<dbReference type="SUPFAM" id="SSF57701">
    <property type="entry name" value="Zn2/Cys6 DNA-binding domain"/>
    <property type="match status" value="1"/>
</dbReference>
<evidence type="ECO:0000313" key="4">
    <source>
        <dbReference type="EMBL" id="KIK09896.1"/>
    </source>
</evidence>
<accession>A0A0C9XY44</accession>
<dbReference type="InterPro" id="IPR036864">
    <property type="entry name" value="Zn2-C6_fun-type_DNA-bd_sf"/>
</dbReference>
<dbReference type="SMART" id="SM00066">
    <property type="entry name" value="GAL4"/>
    <property type="match status" value="1"/>
</dbReference>
<dbReference type="GO" id="GO:0000976">
    <property type="term" value="F:transcription cis-regulatory region binding"/>
    <property type="evidence" value="ECO:0007669"/>
    <property type="project" value="TreeGrafter"/>
</dbReference>
<proteinExistence type="predicted"/>
<evidence type="ECO:0000313" key="5">
    <source>
        <dbReference type="Proteomes" id="UP000054477"/>
    </source>
</evidence>
<dbReference type="HOGENOM" id="CLU_075613_0_0_1"/>
<dbReference type="EMBL" id="KN838537">
    <property type="protein sequence ID" value="KIK09896.1"/>
    <property type="molecule type" value="Genomic_DNA"/>
</dbReference>
<dbReference type="STRING" id="1095629.A0A0C9XY44"/>
<dbReference type="Proteomes" id="UP000054477">
    <property type="component" value="Unassembled WGS sequence"/>
</dbReference>
<dbReference type="GO" id="GO:0000981">
    <property type="term" value="F:DNA-binding transcription factor activity, RNA polymerase II-specific"/>
    <property type="evidence" value="ECO:0007669"/>
    <property type="project" value="InterPro"/>
</dbReference>
<dbReference type="PROSITE" id="PS50048">
    <property type="entry name" value="ZN2_CY6_FUNGAL_2"/>
    <property type="match status" value="1"/>
</dbReference>
<feature type="domain" description="Zn(2)-C6 fungal-type" evidence="3">
    <location>
        <begin position="55"/>
        <end position="85"/>
    </location>
</feature>